<dbReference type="Pfam" id="PF24278">
    <property type="entry name" value="HVO_0513_N"/>
    <property type="match status" value="1"/>
</dbReference>
<organism evidence="5 6">
    <name type="scientific">Natrialba hulunbeirensis JCM 10989</name>
    <dbReference type="NCBI Taxonomy" id="1227493"/>
    <lineage>
        <taxon>Archaea</taxon>
        <taxon>Methanobacteriati</taxon>
        <taxon>Methanobacteriota</taxon>
        <taxon>Stenosarchaea group</taxon>
        <taxon>Halobacteria</taxon>
        <taxon>Halobacteriales</taxon>
        <taxon>Natrialbaceae</taxon>
        <taxon>Natrialba</taxon>
    </lineage>
</organism>
<gene>
    <name evidence="5" type="ORF">C483_04459</name>
</gene>
<feature type="domain" description="HTH bat-type" evidence="3">
    <location>
        <begin position="169"/>
        <end position="220"/>
    </location>
</feature>
<dbReference type="InterPro" id="IPR056493">
    <property type="entry name" value="HVO_0513_N"/>
</dbReference>
<keyword evidence="1" id="KW-0805">Transcription regulation</keyword>
<dbReference type="PANTHER" id="PTHR34236">
    <property type="entry name" value="DIMETHYL SULFOXIDE REDUCTASE TRANSCRIPTIONAL ACTIVATOR"/>
    <property type="match status" value="1"/>
</dbReference>
<evidence type="ECO:0000313" key="5">
    <source>
        <dbReference type="EMBL" id="ELY93901.1"/>
    </source>
</evidence>
<dbReference type="STRING" id="1227493.C483_04459"/>
<dbReference type="PATRIC" id="fig|1227493.4.peg.856"/>
<dbReference type="Gene3D" id="1.10.10.10">
    <property type="entry name" value="Winged helix-like DNA-binding domain superfamily/Winged helix DNA-binding domain"/>
    <property type="match status" value="1"/>
</dbReference>
<name>M0A6C0_9EURY</name>
<reference evidence="5 6" key="1">
    <citation type="journal article" date="2014" name="PLoS Genet.">
        <title>Phylogenetically driven sequencing of extremely halophilic archaea reveals strategies for static and dynamic osmo-response.</title>
        <authorList>
            <person name="Becker E.A."/>
            <person name="Seitzer P.M."/>
            <person name="Tritt A."/>
            <person name="Larsen D."/>
            <person name="Krusor M."/>
            <person name="Yao A.I."/>
            <person name="Wu D."/>
            <person name="Madern D."/>
            <person name="Eisen J.A."/>
            <person name="Darling A.E."/>
            <person name="Facciotti M.T."/>
        </authorList>
    </citation>
    <scope>NUCLEOTIDE SEQUENCE [LARGE SCALE GENOMIC DNA]</scope>
    <source>
        <strain evidence="5 6">JCM 10989</strain>
    </source>
</reference>
<accession>M0A6C0</accession>
<dbReference type="Pfam" id="PF04967">
    <property type="entry name" value="HTH_10"/>
    <property type="match status" value="1"/>
</dbReference>
<dbReference type="Proteomes" id="UP000011519">
    <property type="component" value="Unassembled WGS sequence"/>
</dbReference>
<evidence type="ECO:0000256" key="1">
    <source>
        <dbReference type="ARBA" id="ARBA00023015"/>
    </source>
</evidence>
<dbReference type="EMBL" id="AOIM01000013">
    <property type="protein sequence ID" value="ELY93901.1"/>
    <property type="molecule type" value="Genomic_DNA"/>
</dbReference>
<dbReference type="SUPFAM" id="SSF88659">
    <property type="entry name" value="Sigma3 and sigma4 domains of RNA polymerase sigma factors"/>
    <property type="match status" value="1"/>
</dbReference>
<dbReference type="PANTHER" id="PTHR34236:SF1">
    <property type="entry name" value="DIMETHYL SULFOXIDE REDUCTASE TRANSCRIPTIONAL ACTIVATOR"/>
    <property type="match status" value="1"/>
</dbReference>
<proteinExistence type="predicted"/>
<feature type="domain" description="HVO-0513-like N-terminal" evidence="4">
    <location>
        <begin position="29"/>
        <end position="158"/>
    </location>
</feature>
<comment type="caution">
    <text evidence="5">The sequence shown here is derived from an EMBL/GenBank/DDBJ whole genome shotgun (WGS) entry which is preliminary data.</text>
</comment>
<dbReference type="InterPro" id="IPR013324">
    <property type="entry name" value="RNA_pol_sigma_r3/r4-like"/>
</dbReference>
<keyword evidence="6" id="KW-1185">Reference proteome</keyword>
<evidence type="ECO:0000256" key="2">
    <source>
        <dbReference type="ARBA" id="ARBA00023163"/>
    </source>
</evidence>
<evidence type="ECO:0000313" key="6">
    <source>
        <dbReference type="Proteomes" id="UP000011519"/>
    </source>
</evidence>
<evidence type="ECO:0000259" key="3">
    <source>
        <dbReference type="Pfam" id="PF04967"/>
    </source>
</evidence>
<protein>
    <submittedName>
        <fullName evidence="5">Bacterio-opsin activator HTH domain protein</fullName>
    </submittedName>
</protein>
<sequence length="235" mass="26331">MVIVVGCMKRVTYVVTPQEEYFDPTETRWRDRGVTLEAIHDVDVLADGTITVFLEVSGAPAQIRASFDQTLPRLHDSEVIVTPEATMVQLRYQPTAFNRAILEPHRNYGVIVEYPMRFVDPDRSSLRVTVAGPMADVQQLVDETRELAELTVENVTRYDPTSNPPYHDLTAHQREVLQTAHEHGYYEVPREATYSDIAAELDCSASAVGQTLRRIESALVGATVSSTLAGREREV</sequence>
<dbReference type="InterPro" id="IPR007050">
    <property type="entry name" value="HTH_bacterioopsin"/>
</dbReference>
<dbReference type="InterPro" id="IPR036388">
    <property type="entry name" value="WH-like_DNA-bd_sf"/>
</dbReference>
<evidence type="ECO:0000259" key="4">
    <source>
        <dbReference type="Pfam" id="PF24278"/>
    </source>
</evidence>
<dbReference type="AlphaFoldDB" id="M0A6C0"/>
<keyword evidence="2" id="KW-0804">Transcription</keyword>